<dbReference type="PANTHER" id="PTHR43744">
    <property type="entry name" value="ABC TRANSPORTER PERMEASE PROTEIN MG189-RELATED-RELATED"/>
    <property type="match status" value="1"/>
</dbReference>
<keyword evidence="6 7" id="KW-0472">Membrane</keyword>
<evidence type="ECO:0000256" key="6">
    <source>
        <dbReference type="ARBA" id="ARBA00023136"/>
    </source>
</evidence>
<keyword evidence="4 7" id="KW-0812">Transmembrane</keyword>
<dbReference type="Proteomes" id="UP001501705">
    <property type="component" value="Unassembled WGS sequence"/>
</dbReference>
<comment type="subcellular location">
    <subcellularLocation>
        <location evidence="1 7">Cell membrane</location>
        <topology evidence="1 7">Multi-pass membrane protein</topology>
    </subcellularLocation>
</comment>
<evidence type="ECO:0000313" key="9">
    <source>
        <dbReference type="EMBL" id="GAA1593966.1"/>
    </source>
</evidence>
<evidence type="ECO:0000313" key="10">
    <source>
        <dbReference type="Proteomes" id="UP001501705"/>
    </source>
</evidence>
<accession>A0ABP4Q3D2</accession>
<evidence type="ECO:0000259" key="8">
    <source>
        <dbReference type="PROSITE" id="PS50928"/>
    </source>
</evidence>
<feature type="transmembrane region" description="Helical" evidence="7">
    <location>
        <begin position="27"/>
        <end position="52"/>
    </location>
</feature>
<proteinExistence type="inferred from homology"/>
<sequence>MALQAPTLDRPRPATVRSRPRVDIPRIVMHGALTLVSLAFVMPLLIIVSASFSSESAISAKGYSVIPRQFSTFAYRYVLNDPSAILRAYGVSILVTTVGTLVSLAVMSMLAFTLAQRSYRLRRPLSFYVLFTMIFSGGLVPAYILITQYLHLQNTLLVLILPYLVSPWFVLLLRTFFSQLPDEILDAARVDGAGDWQLFTRIVLPLSKPALATVGLFVALLYWNDWWLGLLYITNAKLVPVQLFLYRILTNIDFVTSQSQFAGQSLDVPVQTLRAAVAVLAIGPIVVAFFFVQRFLIRGITLGGVKD</sequence>
<dbReference type="InterPro" id="IPR000515">
    <property type="entry name" value="MetI-like"/>
</dbReference>
<dbReference type="PANTHER" id="PTHR43744:SF9">
    <property type="entry name" value="POLYGALACTURONAN_RHAMNOGALACTURONAN TRANSPORT SYSTEM PERMEASE PROTEIN YTCP"/>
    <property type="match status" value="1"/>
</dbReference>
<gene>
    <name evidence="9" type="ORF">GCM10009804_58110</name>
</gene>
<feature type="transmembrane region" description="Helical" evidence="7">
    <location>
        <begin position="156"/>
        <end position="177"/>
    </location>
</feature>
<dbReference type="CDD" id="cd06261">
    <property type="entry name" value="TM_PBP2"/>
    <property type="match status" value="1"/>
</dbReference>
<dbReference type="RefSeq" id="WP_344238429.1">
    <property type="nucleotide sequence ID" value="NZ_BAAAPH010000022.1"/>
</dbReference>
<keyword evidence="5 7" id="KW-1133">Transmembrane helix</keyword>
<evidence type="ECO:0000256" key="1">
    <source>
        <dbReference type="ARBA" id="ARBA00004651"/>
    </source>
</evidence>
<protein>
    <submittedName>
        <fullName evidence="9">Carbohydrate ABC transporter permease</fullName>
    </submittedName>
</protein>
<evidence type="ECO:0000256" key="2">
    <source>
        <dbReference type="ARBA" id="ARBA00022448"/>
    </source>
</evidence>
<evidence type="ECO:0000256" key="4">
    <source>
        <dbReference type="ARBA" id="ARBA00022692"/>
    </source>
</evidence>
<feature type="domain" description="ABC transmembrane type-1" evidence="8">
    <location>
        <begin position="89"/>
        <end position="291"/>
    </location>
</feature>
<dbReference type="InterPro" id="IPR035906">
    <property type="entry name" value="MetI-like_sf"/>
</dbReference>
<dbReference type="Pfam" id="PF00528">
    <property type="entry name" value="BPD_transp_1"/>
    <property type="match status" value="1"/>
</dbReference>
<dbReference type="PROSITE" id="PS50928">
    <property type="entry name" value="ABC_TM1"/>
    <property type="match status" value="1"/>
</dbReference>
<keyword evidence="2 7" id="KW-0813">Transport</keyword>
<feature type="transmembrane region" description="Helical" evidence="7">
    <location>
        <begin position="127"/>
        <end position="150"/>
    </location>
</feature>
<evidence type="ECO:0000256" key="7">
    <source>
        <dbReference type="RuleBase" id="RU363032"/>
    </source>
</evidence>
<reference evidence="10" key="1">
    <citation type="journal article" date="2019" name="Int. J. Syst. Evol. Microbiol.">
        <title>The Global Catalogue of Microorganisms (GCM) 10K type strain sequencing project: providing services to taxonomists for standard genome sequencing and annotation.</title>
        <authorList>
            <consortium name="The Broad Institute Genomics Platform"/>
            <consortium name="The Broad Institute Genome Sequencing Center for Infectious Disease"/>
            <person name="Wu L."/>
            <person name="Ma J."/>
        </authorList>
    </citation>
    <scope>NUCLEOTIDE SEQUENCE [LARGE SCALE GENOMIC DNA]</scope>
    <source>
        <strain evidence="10">JCM 15572</strain>
    </source>
</reference>
<evidence type="ECO:0000256" key="5">
    <source>
        <dbReference type="ARBA" id="ARBA00022989"/>
    </source>
</evidence>
<keyword evidence="3" id="KW-1003">Cell membrane</keyword>
<evidence type="ECO:0000256" key="3">
    <source>
        <dbReference type="ARBA" id="ARBA00022475"/>
    </source>
</evidence>
<name>A0ABP4Q3D2_9ACTN</name>
<feature type="transmembrane region" description="Helical" evidence="7">
    <location>
        <begin position="88"/>
        <end position="115"/>
    </location>
</feature>
<dbReference type="SUPFAM" id="SSF161098">
    <property type="entry name" value="MetI-like"/>
    <property type="match status" value="1"/>
</dbReference>
<feature type="transmembrane region" description="Helical" evidence="7">
    <location>
        <begin position="198"/>
        <end position="223"/>
    </location>
</feature>
<comment type="similarity">
    <text evidence="7">Belongs to the binding-protein-dependent transport system permease family.</text>
</comment>
<dbReference type="Gene3D" id="1.10.3720.10">
    <property type="entry name" value="MetI-like"/>
    <property type="match status" value="1"/>
</dbReference>
<organism evidence="9 10">
    <name type="scientific">Kribbella hippodromi</name>
    <dbReference type="NCBI Taxonomy" id="434347"/>
    <lineage>
        <taxon>Bacteria</taxon>
        <taxon>Bacillati</taxon>
        <taxon>Actinomycetota</taxon>
        <taxon>Actinomycetes</taxon>
        <taxon>Propionibacteriales</taxon>
        <taxon>Kribbellaceae</taxon>
        <taxon>Kribbella</taxon>
    </lineage>
</organism>
<feature type="transmembrane region" description="Helical" evidence="7">
    <location>
        <begin position="273"/>
        <end position="292"/>
    </location>
</feature>
<comment type="caution">
    <text evidence="9">The sequence shown here is derived from an EMBL/GenBank/DDBJ whole genome shotgun (WGS) entry which is preliminary data.</text>
</comment>
<dbReference type="EMBL" id="BAAAPH010000022">
    <property type="protein sequence ID" value="GAA1593966.1"/>
    <property type="molecule type" value="Genomic_DNA"/>
</dbReference>
<keyword evidence="10" id="KW-1185">Reference proteome</keyword>